<evidence type="ECO:0000256" key="1">
    <source>
        <dbReference type="SAM" id="MobiDB-lite"/>
    </source>
</evidence>
<keyword evidence="4" id="KW-1185">Reference proteome</keyword>
<reference evidence="3 4" key="1">
    <citation type="journal article" date="2007" name="Science">
        <title>The Fusarium graminearum genome reveals a link between localized polymorphism and pathogen specialization.</title>
        <authorList>
            <person name="Cuomo C.A."/>
            <person name="Gueldener U."/>
            <person name="Xu J.-R."/>
            <person name="Trail F."/>
            <person name="Turgeon B.G."/>
            <person name="Di Pietro A."/>
            <person name="Walton J.D."/>
            <person name="Ma L.-J."/>
            <person name="Baker S.E."/>
            <person name="Rep M."/>
            <person name="Adam G."/>
            <person name="Antoniw J."/>
            <person name="Baldwin T."/>
            <person name="Calvo S.E."/>
            <person name="Chang Y.-L."/>
            <person name="DeCaprio D."/>
            <person name="Gale L.R."/>
            <person name="Gnerre S."/>
            <person name="Goswami R.S."/>
            <person name="Hammond-Kosack K."/>
            <person name="Harris L.J."/>
            <person name="Hilburn K."/>
            <person name="Kennell J.C."/>
            <person name="Kroken S."/>
            <person name="Magnuson J.K."/>
            <person name="Mannhaupt G."/>
            <person name="Mauceli E.W."/>
            <person name="Mewes H.-W."/>
            <person name="Mitterbauer R."/>
            <person name="Muehlbauer G."/>
            <person name="Muensterkoetter M."/>
            <person name="Nelson D."/>
            <person name="O'Donnell K."/>
            <person name="Ouellet T."/>
            <person name="Qi W."/>
            <person name="Quesneville H."/>
            <person name="Roncero M.I.G."/>
            <person name="Seong K.-Y."/>
            <person name="Tetko I.V."/>
            <person name="Urban M."/>
            <person name="Waalwijk C."/>
            <person name="Ward T.J."/>
            <person name="Yao J."/>
            <person name="Birren B.W."/>
            <person name="Kistler H.C."/>
        </authorList>
    </citation>
    <scope>NUCLEOTIDE SEQUENCE [LARGE SCALE GENOMIC DNA]</scope>
    <source>
        <strain evidence="4">ATCC MYA-4620 / CBS 123657 / FGSC 9075 / NRRL 31084 / PH-1</strain>
        <strain evidence="3">PH-1 / ATCC MYA-4620 / FGSC 9075 / NRRL 31084</strain>
    </source>
</reference>
<reference evidence="3 4" key="2">
    <citation type="journal article" date="2010" name="Nature">
        <title>Comparative genomics reveals mobile pathogenicity chromosomes in Fusarium.</title>
        <authorList>
            <person name="Ma L.J."/>
            <person name="van der Does H.C."/>
            <person name="Borkovich K.A."/>
            <person name="Coleman J.J."/>
            <person name="Daboussi M.J."/>
            <person name="Di Pietro A."/>
            <person name="Dufresne M."/>
            <person name="Freitag M."/>
            <person name="Grabherr M."/>
            <person name="Henrissat B."/>
            <person name="Houterman P.M."/>
            <person name="Kang S."/>
            <person name="Shim W.B."/>
            <person name="Woloshuk C."/>
            <person name="Xie X."/>
            <person name="Xu J.R."/>
            <person name="Antoniw J."/>
            <person name="Baker S.E."/>
            <person name="Bluhm B.H."/>
            <person name="Breakspear A."/>
            <person name="Brown D.W."/>
            <person name="Butchko R.A."/>
            <person name="Chapman S."/>
            <person name="Coulson R."/>
            <person name="Coutinho P.M."/>
            <person name="Danchin E.G."/>
            <person name="Diener A."/>
            <person name="Gale L.R."/>
            <person name="Gardiner D.M."/>
            <person name="Goff S."/>
            <person name="Hammond-Kosack K.E."/>
            <person name="Hilburn K."/>
            <person name="Hua-Van A."/>
            <person name="Jonkers W."/>
            <person name="Kazan K."/>
            <person name="Kodira C.D."/>
            <person name="Koehrsen M."/>
            <person name="Kumar L."/>
            <person name="Lee Y.H."/>
            <person name="Li L."/>
            <person name="Manners J.M."/>
            <person name="Miranda-Saavedra D."/>
            <person name="Mukherjee M."/>
            <person name="Park G."/>
            <person name="Park J."/>
            <person name="Park S.Y."/>
            <person name="Proctor R.H."/>
            <person name="Regev A."/>
            <person name="Ruiz-Roldan M.C."/>
            <person name="Sain D."/>
            <person name="Sakthikumar S."/>
            <person name="Sykes S."/>
            <person name="Schwartz D.C."/>
            <person name="Turgeon B.G."/>
            <person name="Wapinski I."/>
            <person name="Yoder O."/>
            <person name="Young S."/>
            <person name="Zeng Q."/>
            <person name="Zhou S."/>
            <person name="Galagan J."/>
            <person name="Cuomo C.A."/>
            <person name="Kistler H.C."/>
            <person name="Rep M."/>
        </authorList>
    </citation>
    <scope>GENOME REANNOTATION</scope>
    <source>
        <strain evidence="4">ATCC MYA-4620 / CBS 123657 / FGSC 9075 / NRRL 31084 / PH-1</strain>
        <strain evidence="3">PH-1 / ATCC MYA-4620 / FGSC 9075 / NRRL 31084</strain>
    </source>
</reference>
<dbReference type="Proteomes" id="UP000070720">
    <property type="component" value="Chromosome 3"/>
</dbReference>
<organism evidence="2 4">
    <name type="scientific">Gibberella zeae (strain ATCC MYA-4620 / CBS 123657 / FGSC 9075 / NRRL 31084 / PH-1)</name>
    <name type="common">Wheat head blight fungus</name>
    <name type="synonym">Fusarium graminearum</name>
    <dbReference type="NCBI Taxonomy" id="229533"/>
    <lineage>
        <taxon>Eukaryota</taxon>
        <taxon>Fungi</taxon>
        <taxon>Dikarya</taxon>
        <taxon>Ascomycota</taxon>
        <taxon>Pezizomycotina</taxon>
        <taxon>Sordariomycetes</taxon>
        <taxon>Hypocreomycetidae</taxon>
        <taxon>Hypocreales</taxon>
        <taxon>Nectriaceae</taxon>
        <taxon>Fusarium</taxon>
    </lineage>
</organism>
<dbReference type="AlphaFoldDB" id="A0A098DWY6"/>
<sequence length="89" mass="10443">MLTHLLPSCFFPLPSTNINTSQVILDTLVSWNPKPTRQAQAMEDEEDEEDDPFADSEDDDIMGGERYNKTVQDYKQYYKQNDESDEWDF</sequence>
<gene>
    <name evidence="2" type="ORF">FGRAMPH1_01T22171</name>
</gene>
<evidence type="ECO:0000313" key="4">
    <source>
        <dbReference type="Proteomes" id="UP000070720"/>
    </source>
</evidence>
<evidence type="ECO:0000313" key="3">
    <source>
        <dbReference type="EnsemblFungi" id="CEF85862"/>
    </source>
</evidence>
<dbReference type="EMBL" id="HG970334">
    <property type="protein sequence ID" value="CEF85862.1"/>
    <property type="molecule type" value="Genomic_DNA"/>
</dbReference>
<dbReference type="EnsemblFungi" id="CEF85862">
    <property type="protein sequence ID" value="CEF85862"/>
    <property type="gene ID" value="FGRRES_15654"/>
</dbReference>
<feature type="compositionally biased region" description="Acidic residues" evidence="1">
    <location>
        <begin position="42"/>
        <end position="62"/>
    </location>
</feature>
<accession>A0A098DWY6</accession>
<dbReference type="VEuPathDB" id="FungiDB:FGRAMPH1_01G22171"/>
<reference evidence="3" key="4">
    <citation type="submission" date="2017-01" db="UniProtKB">
        <authorList>
            <consortium name="EnsemblFungi"/>
        </authorList>
    </citation>
    <scope>IDENTIFICATION</scope>
    <source>
        <strain evidence="3">PH-1 / ATCC MYA-4620 / FGSC 9075 / NRRL 31084</strain>
    </source>
</reference>
<evidence type="ECO:0000313" key="2">
    <source>
        <dbReference type="EMBL" id="CEF85862.1"/>
    </source>
</evidence>
<feature type="region of interest" description="Disordered" evidence="1">
    <location>
        <begin position="35"/>
        <end position="67"/>
    </location>
</feature>
<name>A0A098DWY6_GIBZE</name>
<proteinExistence type="predicted"/>
<accession>A0A0E0SHE9</accession>
<protein>
    <submittedName>
        <fullName evidence="2">Chromosome 3, complete genome</fullName>
    </submittedName>
</protein>
<reference evidence="2 4" key="3">
    <citation type="journal article" date="2015" name="BMC Genomics">
        <title>The completed genome sequence of the pathogenic ascomycete fungus Fusarium graminearum.</title>
        <authorList>
            <person name="King R."/>
            <person name="Urban M."/>
            <person name="Hammond-Kosack M.C."/>
            <person name="Hassani-Pak K."/>
            <person name="Hammond-Kosack K.E."/>
        </authorList>
    </citation>
    <scope>NUCLEOTIDE SEQUENCE [LARGE SCALE GENOMIC DNA]</scope>
    <source>
        <strain evidence="4">ATCC MYA-4620 / CBS 123657 / FGSC 9075 / NRRL 31084 / PH-1</strain>
        <strain evidence="2">PH-1</strain>
    </source>
</reference>
<dbReference type="InParanoid" id="A0A098DWY6"/>